<dbReference type="Gene3D" id="1.25.40.10">
    <property type="entry name" value="Tetratricopeptide repeat domain"/>
    <property type="match status" value="1"/>
</dbReference>
<name>X0UEM8_9ZZZZ</name>
<dbReference type="PROSITE" id="PS50005">
    <property type="entry name" value="TPR"/>
    <property type="match status" value="1"/>
</dbReference>
<gene>
    <name evidence="1" type="ORF">S01H1_30895</name>
</gene>
<proteinExistence type="predicted"/>
<evidence type="ECO:0000313" key="1">
    <source>
        <dbReference type="EMBL" id="GAF86940.1"/>
    </source>
</evidence>
<feature type="non-terminal residue" evidence="1">
    <location>
        <position position="1"/>
    </location>
</feature>
<dbReference type="AlphaFoldDB" id="X0UEM8"/>
<comment type="caution">
    <text evidence="1">The sequence shown here is derived from an EMBL/GenBank/DDBJ whole genome shotgun (WGS) entry which is preliminary data.</text>
</comment>
<dbReference type="Pfam" id="PF13174">
    <property type="entry name" value="TPR_6"/>
    <property type="match status" value="1"/>
</dbReference>
<dbReference type="InterPro" id="IPR019734">
    <property type="entry name" value="TPR_rpt"/>
</dbReference>
<dbReference type="EMBL" id="BARS01019042">
    <property type="protein sequence ID" value="GAF86940.1"/>
    <property type="molecule type" value="Genomic_DNA"/>
</dbReference>
<dbReference type="SUPFAM" id="SSF48452">
    <property type="entry name" value="TPR-like"/>
    <property type="match status" value="1"/>
</dbReference>
<dbReference type="InterPro" id="IPR011990">
    <property type="entry name" value="TPR-like_helical_dom_sf"/>
</dbReference>
<protein>
    <submittedName>
        <fullName evidence="1">Uncharacterized protein</fullName>
    </submittedName>
</protein>
<sequence length="71" mass="8232">ADAIDVLTQAIKSCKIKDDSLGKELQYNLARSYEEQGDTEKALEIYRKIAQLDFAYKDVRQRIDELRGKPR</sequence>
<reference evidence="1" key="1">
    <citation type="journal article" date="2014" name="Front. Microbiol.">
        <title>High frequency of phylogenetically diverse reductive dehalogenase-homologous genes in deep subseafloor sedimentary metagenomes.</title>
        <authorList>
            <person name="Kawai M."/>
            <person name="Futagami T."/>
            <person name="Toyoda A."/>
            <person name="Takaki Y."/>
            <person name="Nishi S."/>
            <person name="Hori S."/>
            <person name="Arai W."/>
            <person name="Tsubouchi T."/>
            <person name="Morono Y."/>
            <person name="Uchiyama I."/>
            <person name="Ito T."/>
            <person name="Fujiyama A."/>
            <person name="Inagaki F."/>
            <person name="Takami H."/>
        </authorList>
    </citation>
    <scope>NUCLEOTIDE SEQUENCE</scope>
    <source>
        <strain evidence="1">Expedition CK06-06</strain>
    </source>
</reference>
<accession>X0UEM8</accession>
<organism evidence="1">
    <name type="scientific">marine sediment metagenome</name>
    <dbReference type="NCBI Taxonomy" id="412755"/>
    <lineage>
        <taxon>unclassified sequences</taxon>
        <taxon>metagenomes</taxon>
        <taxon>ecological metagenomes</taxon>
    </lineage>
</organism>